<evidence type="ECO:0000313" key="2">
    <source>
        <dbReference type="Proteomes" id="UP000249134"/>
    </source>
</evidence>
<reference evidence="1 2" key="1">
    <citation type="submission" date="2018-06" db="EMBL/GenBank/DDBJ databases">
        <authorList>
            <consortium name="Pathogen Informatics"/>
            <person name="Doyle S."/>
        </authorList>
    </citation>
    <scope>NUCLEOTIDE SEQUENCE [LARGE SCALE GENOMIC DNA]</scope>
    <source>
        <strain evidence="1 2">NCTC4824</strain>
    </source>
</reference>
<sequence length="64" mass="7635">MELEEAKEIIEQLRSKVIQQVEIKKEDFLTFRQVLIEQEDYKNFHGIAKHGGNIIYEYLDAPRV</sequence>
<dbReference type="KEGG" id="blen:NCTC4824_02843"/>
<dbReference type="EMBL" id="LS483476">
    <property type="protein sequence ID" value="SQI60590.1"/>
    <property type="molecule type" value="Genomic_DNA"/>
</dbReference>
<proteinExistence type="predicted"/>
<dbReference type="RefSeq" id="WP_066140171.1">
    <property type="nucleotide sequence ID" value="NZ_CBCSGM010000001.1"/>
</dbReference>
<organism evidence="1 2">
    <name type="scientific">Lederbergia lenta</name>
    <name type="common">Bacillus lentus</name>
    <dbReference type="NCBI Taxonomy" id="1467"/>
    <lineage>
        <taxon>Bacteria</taxon>
        <taxon>Bacillati</taxon>
        <taxon>Bacillota</taxon>
        <taxon>Bacilli</taxon>
        <taxon>Bacillales</taxon>
        <taxon>Bacillaceae</taxon>
        <taxon>Lederbergia</taxon>
    </lineage>
</organism>
<dbReference type="Proteomes" id="UP000249134">
    <property type="component" value="Chromosome 1"/>
</dbReference>
<gene>
    <name evidence="1" type="ORF">NCTC4824_02843</name>
</gene>
<evidence type="ECO:0000313" key="1">
    <source>
        <dbReference type="EMBL" id="SQI60590.1"/>
    </source>
</evidence>
<dbReference type="STRING" id="1348624.GCA_001591545_01892"/>
<protein>
    <submittedName>
        <fullName evidence="1">Uncharacterized protein ykzS</fullName>
    </submittedName>
</protein>
<accession>A0A2X4WSI4</accession>
<keyword evidence="2" id="KW-1185">Reference proteome</keyword>
<dbReference type="AlphaFoldDB" id="A0A2X4WSI4"/>
<name>A0A2X4WSI4_LEDLE</name>